<organism evidence="1 2">
    <name type="scientific">Dryococelus australis</name>
    <dbReference type="NCBI Taxonomy" id="614101"/>
    <lineage>
        <taxon>Eukaryota</taxon>
        <taxon>Metazoa</taxon>
        <taxon>Ecdysozoa</taxon>
        <taxon>Arthropoda</taxon>
        <taxon>Hexapoda</taxon>
        <taxon>Insecta</taxon>
        <taxon>Pterygota</taxon>
        <taxon>Neoptera</taxon>
        <taxon>Polyneoptera</taxon>
        <taxon>Phasmatodea</taxon>
        <taxon>Verophasmatodea</taxon>
        <taxon>Anareolatae</taxon>
        <taxon>Phasmatidae</taxon>
        <taxon>Eurycanthinae</taxon>
        <taxon>Dryococelus</taxon>
    </lineage>
</organism>
<dbReference type="Proteomes" id="UP001159363">
    <property type="component" value="Chromosome 2"/>
</dbReference>
<proteinExistence type="predicted"/>
<evidence type="ECO:0000313" key="2">
    <source>
        <dbReference type="Proteomes" id="UP001159363"/>
    </source>
</evidence>
<evidence type="ECO:0000313" key="1">
    <source>
        <dbReference type="EMBL" id="KAJ8891968.1"/>
    </source>
</evidence>
<keyword evidence="2" id="KW-1185">Reference proteome</keyword>
<sequence>MPGKFVFSNAWLCRDVYRDWLRALKDKYAAKCCFCSKEFSVSSMGESAFKSHMKSKKHQDLKKAARITLGNLTLFPSSSGDKLHQASVPSVVSHILNNDVLDAEILWTFRTVHASYNSNENISKMLQKNCIKILMWGEKKSAYFAVFGIAPYFQNYIVEQLSILKKNYALLFDES</sequence>
<name>A0ABQ9I7L8_9NEOP</name>
<gene>
    <name evidence="1" type="ORF">PR048_004533</name>
</gene>
<comment type="caution">
    <text evidence="1">The sequence shown here is derived from an EMBL/GenBank/DDBJ whole genome shotgun (WGS) entry which is preliminary data.</text>
</comment>
<accession>A0ABQ9I7L8</accession>
<protein>
    <submittedName>
        <fullName evidence="1">Uncharacterized protein</fullName>
    </submittedName>
</protein>
<dbReference type="EMBL" id="JARBHB010000002">
    <property type="protein sequence ID" value="KAJ8891968.1"/>
    <property type="molecule type" value="Genomic_DNA"/>
</dbReference>
<reference evidence="1 2" key="1">
    <citation type="submission" date="2023-02" db="EMBL/GenBank/DDBJ databases">
        <title>LHISI_Scaffold_Assembly.</title>
        <authorList>
            <person name="Stuart O.P."/>
            <person name="Cleave R."/>
            <person name="Magrath M.J.L."/>
            <person name="Mikheyev A.S."/>
        </authorList>
    </citation>
    <scope>NUCLEOTIDE SEQUENCE [LARGE SCALE GENOMIC DNA]</scope>
    <source>
        <strain evidence="1">Daus_M_001</strain>
        <tissue evidence="1">Leg muscle</tissue>
    </source>
</reference>